<name>A0A2Z5UU78_9COXI</name>
<feature type="transmembrane region" description="Helical" evidence="1">
    <location>
        <begin position="124"/>
        <end position="145"/>
    </location>
</feature>
<dbReference type="Proteomes" id="UP000282483">
    <property type="component" value="Chromosome"/>
</dbReference>
<dbReference type="KEGG" id="rvi:RVIR1_05870"/>
<organism evidence="2 3">
    <name type="scientific">Candidatus Rickettsiella viridis</name>
    <dbReference type="NCBI Taxonomy" id="676208"/>
    <lineage>
        <taxon>Bacteria</taxon>
        <taxon>Pseudomonadati</taxon>
        <taxon>Pseudomonadota</taxon>
        <taxon>Gammaproteobacteria</taxon>
        <taxon>Legionellales</taxon>
        <taxon>Coxiellaceae</taxon>
        <taxon>Rickettsiella</taxon>
    </lineage>
</organism>
<gene>
    <name evidence="2" type="ORF">RVIR1_05870</name>
</gene>
<keyword evidence="3" id="KW-1185">Reference proteome</keyword>
<sequence>MVLPGIQIKKVSPGIKKVKVILKVSIYSMALPIYSQSDQGKATLLSALHALQSISRISLTDENNAEAKCMAEAIAKSLSDYLRFDDEKYFYKFYILNTMAWMLSGSPVAIALLASFSISFVSALYLMMLVPVVAACFGLVTGYISNQVSASRRLKMTYEKLIAAIDRVNKHDRVRKQKLDVIEEVSSVSSLELPNNTDQLKFSQFKQGVFCTAFQLKPSEGSITEAEAKISLRGVAT</sequence>
<feature type="transmembrane region" description="Helical" evidence="1">
    <location>
        <begin position="93"/>
        <end position="118"/>
    </location>
</feature>
<accession>A0A2Z5UU78</accession>
<evidence type="ECO:0000313" key="3">
    <source>
        <dbReference type="Proteomes" id="UP000282483"/>
    </source>
</evidence>
<dbReference type="AlphaFoldDB" id="A0A2Z5UU78"/>
<evidence type="ECO:0000256" key="1">
    <source>
        <dbReference type="SAM" id="Phobius"/>
    </source>
</evidence>
<keyword evidence="1" id="KW-0472">Membrane</keyword>
<dbReference type="EMBL" id="AP018005">
    <property type="protein sequence ID" value="BBB15089.1"/>
    <property type="molecule type" value="Genomic_DNA"/>
</dbReference>
<keyword evidence="1" id="KW-0812">Transmembrane</keyword>
<keyword evidence="1" id="KW-1133">Transmembrane helix</keyword>
<reference evidence="2 3" key="1">
    <citation type="submission" date="2017-03" db="EMBL/GenBank/DDBJ databases">
        <title>The genome sequence of Candidatus Rickettsiella viridis.</title>
        <authorList>
            <person name="Nikoh N."/>
            <person name="Tsuchida T."/>
            <person name="Yamaguchi K."/>
            <person name="Maeda T."/>
            <person name="Shigenobu S."/>
            <person name="Fukatsu T."/>
        </authorList>
    </citation>
    <scope>NUCLEOTIDE SEQUENCE [LARGE SCALE GENOMIC DNA]</scope>
    <source>
        <strain evidence="2 3">Ap-RA04</strain>
    </source>
</reference>
<protein>
    <submittedName>
        <fullName evidence="2">Uncharacterized protein</fullName>
    </submittedName>
</protein>
<evidence type="ECO:0000313" key="2">
    <source>
        <dbReference type="EMBL" id="BBB15089.1"/>
    </source>
</evidence>
<proteinExistence type="predicted"/>